<protein>
    <recommendedName>
        <fullName evidence="6 19">Adenosylcobinamide-GDP ribazoletransferase</fullName>
        <ecNumber evidence="5 19">2.7.8.26</ecNumber>
    </recommendedName>
    <alternativeName>
        <fullName evidence="16 19">Cobalamin synthase</fullName>
    </alternativeName>
    <alternativeName>
        <fullName evidence="15 19">Cobalamin-5'-phosphate synthase</fullName>
    </alternativeName>
</protein>
<evidence type="ECO:0000256" key="7">
    <source>
        <dbReference type="ARBA" id="ARBA00022475"/>
    </source>
</evidence>
<comment type="subcellular location">
    <subcellularLocation>
        <location evidence="2 19">Cell membrane</location>
        <topology evidence="2 19">Multi-pass membrane protein</topology>
    </subcellularLocation>
</comment>
<proteinExistence type="inferred from homology"/>
<feature type="transmembrane region" description="Helical" evidence="19">
    <location>
        <begin position="191"/>
        <end position="210"/>
    </location>
</feature>
<organism evidence="20 21">
    <name type="scientific">Mycolicibacillus trivialis</name>
    <dbReference type="NCBI Taxonomy" id="1798"/>
    <lineage>
        <taxon>Bacteria</taxon>
        <taxon>Bacillati</taxon>
        <taxon>Actinomycetota</taxon>
        <taxon>Actinomycetes</taxon>
        <taxon>Mycobacteriales</taxon>
        <taxon>Mycobacteriaceae</taxon>
        <taxon>Mycolicibacillus</taxon>
    </lineage>
</organism>
<evidence type="ECO:0000256" key="5">
    <source>
        <dbReference type="ARBA" id="ARBA00013200"/>
    </source>
</evidence>
<dbReference type="NCBIfam" id="NF001279">
    <property type="entry name" value="PRK00235.2-1"/>
    <property type="match status" value="1"/>
</dbReference>
<name>A0A1X2EIW0_9MYCO</name>
<dbReference type="HAMAP" id="MF_00719">
    <property type="entry name" value="CobS"/>
    <property type="match status" value="1"/>
</dbReference>
<evidence type="ECO:0000256" key="15">
    <source>
        <dbReference type="ARBA" id="ARBA00032605"/>
    </source>
</evidence>
<evidence type="ECO:0000256" key="8">
    <source>
        <dbReference type="ARBA" id="ARBA00022573"/>
    </source>
</evidence>
<keyword evidence="11 19" id="KW-0460">Magnesium</keyword>
<keyword evidence="9 19" id="KW-0808">Transferase</keyword>
<dbReference type="EMBL" id="LQPZ01000028">
    <property type="protein sequence ID" value="ORX03423.1"/>
    <property type="molecule type" value="Genomic_DNA"/>
</dbReference>
<sequence length="243" mass="23262">MIGSLRSAFAFATVLPVRGAGPLGRGGLTALPVVGVALGGLAAAVCTAGAAVFGPGSTLAGLLAVAVLAAATRGLHLDGLADTADGLGCYGPPERALQVMRDGPSGPFGVIAVVVVMVAQTAGFPVLGPAAIVVAVVCGRVAAVAACLRGRPAAAGSALGTRVAGSQSLPVVSGWVLLLVAASVFATPTRWLGPVAVVVGLAAALLLVAHCRRRFGGVSGDVLGAAVEVATTAAVLVLAAGPG</sequence>
<dbReference type="GO" id="GO:0005886">
    <property type="term" value="C:plasma membrane"/>
    <property type="evidence" value="ECO:0007669"/>
    <property type="project" value="UniProtKB-SubCell"/>
</dbReference>
<comment type="similarity">
    <text evidence="4 19">Belongs to the CobS family.</text>
</comment>
<evidence type="ECO:0000313" key="20">
    <source>
        <dbReference type="EMBL" id="ORX03423.1"/>
    </source>
</evidence>
<comment type="cofactor">
    <cofactor evidence="1 19">
        <name>Mg(2+)</name>
        <dbReference type="ChEBI" id="CHEBI:18420"/>
    </cofactor>
</comment>
<dbReference type="RefSeq" id="WP_085110212.1">
    <property type="nucleotide sequence ID" value="NZ_LQPZ01000028.1"/>
</dbReference>
<evidence type="ECO:0000256" key="11">
    <source>
        <dbReference type="ARBA" id="ARBA00022842"/>
    </source>
</evidence>
<evidence type="ECO:0000256" key="16">
    <source>
        <dbReference type="ARBA" id="ARBA00032853"/>
    </source>
</evidence>
<dbReference type="GO" id="GO:0008818">
    <property type="term" value="F:cobalamin 5'-phosphate synthase activity"/>
    <property type="evidence" value="ECO:0007669"/>
    <property type="project" value="UniProtKB-UniRule"/>
</dbReference>
<evidence type="ECO:0000256" key="6">
    <source>
        <dbReference type="ARBA" id="ARBA00015850"/>
    </source>
</evidence>
<comment type="caution">
    <text evidence="20">The sequence shown here is derived from an EMBL/GenBank/DDBJ whole genome shotgun (WGS) entry which is preliminary data.</text>
</comment>
<dbReference type="EC" id="2.7.8.26" evidence="5 19"/>
<dbReference type="Proteomes" id="UP000193090">
    <property type="component" value="Unassembled WGS sequence"/>
</dbReference>
<keyword evidence="10 19" id="KW-0812">Transmembrane</keyword>
<evidence type="ECO:0000256" key="2">
    <source>
        <dbReference type="ARBA" id="ARBA00004651"/>
    </source>
</evidence>
<evidence type="ECO:0000256" key="12">
    <source>
        <dbReference type="ARBA" id="ARBA00022989"/>
    </source>
</evidence>
<evidence type="ECO:0000256" key="10">
    <source>
        <dbReference type="ARBA" id="ARBA00022692"/>
    </source>
</evidence>
<keyword evidence="8 19" id="KW-0169">Cobalamin biosynthesis</keyword>
<keyword evidence="7 19" id="KW-1003">Cell membrane</keyword>
<evidence type="ECO:0000256" key="18">
    <source>
        <dbReference type="ARBA" id="ARBA00049504"/>
    </source>
</evidence>
<feature type="transmembrane region" description="Helical" evidence="19">
    <location>
        <begin position="130"/>
        <end position="148"/>
    </location>
</feature>
<accession>A0A1X2EIW0</accession>
<dbReference type="GO" id="GO:0009236">
    <property type="term" value="P:cobalamin biosynthetic process"/>
    <property type="evidence" value="ECO:0007669"/>
    <property type="project" value="UniProtKB-UniRule"/>
</dbReference>
<feature type="transmembrane region" description="Helical" evidence="19">
    <location>
        <begin position="169"/>
        <end position="185"/>
    </location>
</feature>
<evidence type="ECO:0000256" key="19">
    <source>
        <dbReference type="HAMAP-Rule" id="MF_00719"/>
    </source>
</evidence>
<dbReference type="PANTHER" id="PTHR34148">
    <property type="entry name" value="ADENOSYLCOBINAMIDE-GDP RIBAZOLETRANSFERASE"/>
    <property type="match status" value="1"/>
</dbReference>
<evidence type="ECO:0000256" key="14">
    <source>
        <dbReference type="ARBA" id="ARBA00025228"/>
    </source>
</evidence>
<evidence type="ECO:0000256" key="1">
    <source>
        <dbReference type="ARBA" id="ARBA00001946"/>
    </source>
</evidence>
<keyword evidence="12 19" id="KW-1133">Transmembrane helix</keyword>
<dbReference type="PANTHER" id="PTHR34148:SF1">
    <property type="entry name" value="ADENOSYLCOBINAMIDE-GDP RIBAZOLETRANSFERASE"/>
    <property type="match status" value="1"/>
</dbReference>
<dbReference type="AlphaFoldDB" id="A0A1X2EIW0"/>
<comment type="catalytic activity">
    <reaction evidence="18 19">
        <text>alpha-ribazole 5'-phosphate + adenosylcob(III)inamide-GDP = adenosylcob(III)alamin 5'-phosphate + GMP + H(+)</text>
        <dbReference type="Rhea" id="RHEA:23560"/>
        <dbReference type="ChEBI" id="CHEBI:15378"/>
        <dbReference type="ChEBI" id="CHEBI:57918"/>
        <dbReference type="ChEBI" id="CHEBI:58115"/>
        <dbReference type="ChEBI" id="CHEBI:60487"/>
        <dbReference type="ChEBI" id="CHEBI:60493"/>
        <dbReference type="EC" id="2.7.8.26"/>
    </reaction>
</comment>
<comment type="function">
    <text evidence="14 19">Joins adenosylcobinamide-GDP and alpha-ribazole to generate adenosylcobalamin (Ado-cobalamin). Also synthesizes adenosylcobalamin 5'-phosphate from adenosylcobinamide-GDP and alpha-ribazole 5'-phosphate.</text>
</comment>
<evidence type="ECO:0000256" key="17">
    <source>
        <dbReference type="ARBA" id="ARBA00048623"/>
    </source>
</evidence>
<dbReference type="Pfam" id="PF02654">
    <property type="entry name" value="CobS"/>
    <property type="match status" value="1"/>
</dbReference>
<comment type="pathway">
    <text evidence="3 19">Cofactor biosynthesis; adenosylcobalamin biosynthesis; adenosylcobalamin from cob(II)yrinate a,c-diamide: step 7/7.</text>
</comment>
<dbReference type="STRING" id="1798.AWC30_11100"/>
<keyword evidence="13 19" id="KW-0472">Membrane</keyword>
<evidence type="ECO:0000313" key="21">
    <source>
        <dbReference type="Proteomes" id="UP000193090"/>
    </source>
</evidence>
<evidence type="ECO:0000256" key="9">
    <source>
        <dbReference type="ARBA" id="ARBA00022679"/>
    </source>
</evidence>
<keyword evidence="21" id="KW-1185">Reference proteome</keyword>
<comment type="catalytic activity">
    <reaction evidence="17 19">
        <text>alpha-ribazole + adenosylcob(III)inamide-GDP = adenosylcob(III)alamin + GMP + H(+)</text>
        <dbReference type="Rhea" id="RHEA:16049"/>
        <dbReference type="ChEBI" id="CHEBI:10329"/>
        <dbReference type="ChEBI" id="CHEBI:15378"/>
        <dbReference type="ChEBI" id="CHEBI:18408"/>
        <dbReference type="ChEBI" id="CHEBI:58115"/>
        <dbReference type="ChEBI" id="CHEBI:60487"/>
        <dbReference type="EC" id="2.7.8.26"/>
    </reaction>
</comment>
<feature type="transmembrane region" description="Helical" evidence="19">
    <location>
        <begin position="222"/>
        <end position="241"/>
    </location>
</feature>
<evidence type="ECO:0000256" key="4">
    <source>
        <dbReference type="ARBA" id="ARBA00010561"/>
    </source>
</evidence>
<feature type="transmembrane region" description="Helical" evidence="19">
    <location>
        <begin position="29"/>
        <end position="53"/>
    </location>
</feature>
<evidence type="ECO:0000256" key="3">
    <source>
        <dbReference type="ARBA" id="ARBA00004663"/>
    </source>
</evidence>
<evidence type="ECO:0000256" key="13">
    <source>
        <dbReference type="ARBA" id="ARBA00023136"/>
    </source>
</evidence>
<dbReference type="InterPro" id="IPR003805">
    <property type="entry name" value="CobS"/>
</dbReference>
<dbReference type="UniPathway" id="UPA00148">
    <property type="reaction ID" value="UER00238"/>
</dbReference>
<dbReference type="OrthoDB" id="9794223at2"/>
<reference evidence="20 21" key="1">
    <citation type="submission" date="2016-01" db="EMBL/GenBank/DDBJ databases">
        <title>The new phylogeny of the genus Mycobacterium.</title>
        <authorList>
            <person name="Tarcisio F."/>
            <person name="Conor M."/>
            <person name="Antonella G."/>
            <person name="Elisabetta G."/>
            <person name="Giulia F.S."/>
            <person name="Sara T."/>
            <person name="Anna F."/>
            <person name="Clotilde B."/>
            <person name="Roberto B."/>
            <person name="Veronica D.S."/>
            <person name="Fabio R."/>
            <person name="Monica P."/>
            <person name="Olivier J."/>
            <person name="Enrico T."/>
            <person name="Nicola S."/>
        </authorList>
    </citation>
    <scope>NUCLEOTIDE SEQUENCE [LARGE SCALE GENOMIC DNA]</scope>
    <source>
        <strain evidence="20 21">DSM 44153</strain>
    </source>
</reference>
<dbReference type="GO" id="GO:0051073">
    <property type="term" value="F:adenosylcobinamide-GDP ribazoletransferase activity"/>
    <property type="evidence" value="ECO:0007669"/>
    <property type="project" value="UniProtKB-UniRule"/>
</dbReference>
<gene>
    <name evidence="19" type="primary">cobS</name>
    <name evidence="20" type="ORF">AWC30_11100</name>
</gene>